<accession>A0A8H6ZN35</accession>
<dbReference type="OrthoDB" id="3197992at2759"/>
<gene>
    <name evidence="1" type="ORF">PC9H_011617</name>
</gene>
<dbReference type="EMBL" id="JACETU010000009">
    <property type="protein sequence ID" value="KAF7421097.1"/>
    <property type="molecule type" value="Genomic_DNA"/>
</dbReference>
<evidence type="ECO:0000313" key="2">
    <source>
        <dbReference type="Proteomes" id="UP000623687"/>
    </source>
</evidence>
<keyword evidence="2" id="KW-1185">Reference proteome</keyword>
<name>A0A8H6ZN35_PLEOS</name>
<organism evidence="1 2">
    <name type="scientific">Pleurotus ostreatus</name>
    <name type="common">Oyster mushroom</name>
    <name type="synonym">White-rot fungus</name>
    <dbReference type="NCBI Taxonomy" id="5322"/>
    <lineage>
        <taxon>Eukaryota</taxon>
        <taxon>Fungi</taxon>
        <taxon>Dikarya</taxon>
        <taxon>Basidiomycota</taxon>
        <taxon>Agaricomycotina</taxon>
        <taxon>Agaricomycetes</taxon>
        <taxon>Agaricomycetidae</taxon>
        <taxon>Agaricales</taxon>
        <taxon>Pleurotineae</taxon>
        <taxon>Pleurotaceae</taxon>
        <taxon>Pleurotus</taxon>
    </lineage>
</organism>
<dbReference type="GeneID" id="59381435"/>
<protein>
    <submittedName>
        <fullName evidence="1">Uncharacterized protein</fullName>
    </submittedName>
</protein>
<reference evidence="1" key="1">
    <citation type="submission" date="2019-07" db="EMBL/GenBank/DDBJ databases">
        <authorList>
            <person name="Palmer J.M."/>
        </authorList>
    </citation>
    <scope>NUCLEOTIDE SEQUENCE</scope>
    <source>
        <strain evidence="1">PC9</strain>
    </source>
</reference>
<sequence>MCRHEIIGDYYRGCGHFHGRYYTGEIHDCLRDTCKSSVKHKHKTARNCGCPEIVTDDNQVQNMFQANHPECPRITR</sequence>
<dbReference type="VEuPathDB" id="FungiDB:PC9H_011617"/>
<proteinExistence type="predicted"/>
<comment type="caution">
    <text evidence="1">The sequence shown here is derived from an EMBL/GenBank/DDBJ whole genome shotgun (WGS) entry which is preliminary data.</text>
</comment>
<dbReference type="Proteomes" id="UP000623687">
    <property type="component" value="Unassembled WGS sequence"/>
</dbReference>
<dbReference type="RefSeq" id="XP_036626955.1">
    <property type="nucleotide sequence ID" value="XM_036781100.1"/>
</dbReference>
<dbReference type="AlphaFoldDB" id="A0A8H6ZN35"/>
<evidence type="ECO:0000313" key="1">
    <source>
        <dbReference type="EMBL" id="KAF7421097.1"/>
    </source>
</evidence>